<evidence type="ECO:0000256" key="1">
    <source>
        <dbReference type="ARBA" id="ARBA00004651"/>
    </source>
</evidence>
<keyword evidence="3 8" id="KW-0812">Transmembrane</keyword>
<dbReference type="InterPro" id="IPR003663">
    <property type="entry name" value="Sugar/inositol_transpt"/>
</dbReference>
<evidence type="ECO:0000256" key="3">
    <source>
        <dbReference type="ARBA" id="ARBA00022692"/>
    </source>
</evidence>
<dbReference type="Gene3D" id="1.20.1250.20">
    <property type="entry name" value="MFS general substrate transporter like domains"/>
    <property type="match status" value="1"/>
</dbReference>
<dbReference type="FunFam" id="1.20.1250.20:FF:000055">
    <property type="entry name" value="Facilitated trehalose transporter Tret1-2 homolog"/>
    <property type="match status" value="1"/>
</dbReference>
<reference evidence="11" key="2">
    <citation type="submission" date="2022-10" db="EMBL/GenBank/DDBJ databases">
        <authorList>
            <consortium name="ENA_rothamsted_submissions"/>
            <consortium name="culmorum"/>
            <person name="King R."/>
        </authorList>
    </citation>
    <scope>NUCLEOTIDE SEQUENCE</scope>
</reference>
<dbReference type="InterPro" id="IPR005829">
    <property type="entry name" value="Sugar_transporter_CS"/>
</dbReference>
<dbReference type="InterPro" id="IPR050549">
    <property type="entry name" value="MFS_Trehalose_Transporter"/>
</dbReference>
<organism evidence="11 12">
    <name type="scientific">Phaedon cochleariae</name>
    <name type="common">Mustard beetle</name>
    <dbReference type="NCBI Taxonomy" id="80249"/>
    <lineage>
        <taxon>Eukaryota</taxon>
        <taxon>Metazoa</taxon>
        <taxon>Ecdysozoa</taxon>
        <taxon>Arthropoda</taxon>
        <taxon>Hexapoda</taxon>
        <taxon>Insecta</taxon>
        <taxon>Pterygota</taxon>
        <taxon>Neoptera</taxon>
        <taxon>Endopterygota</taxon>
        <taxon>Coleoptera</taxon>
        <taxon>Polyphaga</taxon>
        <taxon>Cucujiformia</taxon>
        <taxon>Chrysomeloidea</taxon>
        <taxon>Chrysomelidae</taxon>
        <taxon>Chrysomelinae</taxon>
        <taxon>Chrysomelini</taxon>
        <taxon>Phaedon</taxon>
    </lineage>
</organism>
<feature type="transmembrane region" description="Helical" evidence="8">
    <location>
        <begin position="147"/>
        <end position="166"/>
    </location>
</feature>
<feature type="transmembrane region" description="Helical" evidence="8">
    <location>
        <begin position="62"/>
        <end position="82"/>
    </location>
</feature>
<feature type="transmembrane region" description="Helical" evidence="8">
    <location>
        <begin position="89"/>
        <end position="107"/>
    </location>
</feature>
<keyword evidence="9" id="KW-0732">Signal</keyword>
<evidence type="ECO:0000256" key="2">
    <source>
        <dbReference type="ARBA" id="ARBA00022475"/>
    </source>
</evidence>
<evidence type="ECO:0000256" key="6">
    <source>
        <dbReference type="ARBA" id="ARBA00023180"/>
    </source>
</evidence>
<dbReference type="InterPro" id="IPR020846">
    <property type="entry name" value="MFS_dom"/>
</dbReference>
<keyword evidence="6" id="KW-0325">Glycoprotein</keyword>
<feature type="transmembrane region" description="Helical" evidence="8">
    <location>
        <begin position="321"/>
        <end position="343"/>
    </location>
</feature>
<keyword evidence="5 8" id="KW-0472">Membrane</keyword>
<proteinExistence type="inferred from homology"/>
<dbReference type="GO" id="GO:0022857">
    <property type="term" value="F:transmembrane transporter activity"/>
    <property type="evidence" value="ECO:0007669"/>
    <property type="project" value="InterPro"/>
</dbReference>
<comment type="similarity">
    <text evidence="7">Belongs to the major facilitator superfamily. Sugar transporter (TC 2.A.1.1) family. Trehalose transporter subfamily.</text>
</comment>
<evidence type="ECO:0000256" key="4">
    <source>
        <dbReference type="ARBA" id="ARBA00022989"/>
    </source>
</evidence>
<dbReference type="SUPFAM" id="SSF103473">
    <property type="entry name" value="MFS general substrate transporter"/>
    <property type="match status" value="1"/>
</dbReference>
<accession>A0A9P0DSJ6</accession>
<dbReference type="PRINTS" id="PR00171">
    <property type="entry name" value="SUGRTRNSPORT"/>
</dbReference>
<dbReference type="GO" id="GO:0005886">
    <property type="term" value="C:plasma membrane"/>
    <property type="evidence" value="ECO:0007669"/>
    <property type="project" value="UniProtKB-SubCell"/>
</dbReference>
<dbReference type="PROSITE" id="PS00217">
    <property type="entry name" value="SUGAR_TRANSPORT_2"/>
    <property type="match status" value="1"/>
</dbReference>
<dbReference type="AlphaFoldDB" id="A0A9P0DSJ6"/>
<gene>
    <name evidence="11" type="ORF">PHAECO_LOCUS9556</name>
</gene>
<keyword evidence="12" id="KW-1185">Reference proteome</keyword>
<feature type="transmembrane region" description="Helical" evidence="8">
    <location>
        <begin position="256"/>
        <end position="279"/>
    </location>
</feature>
<reference evidence="11" key="1">
    <citation type="submission" date="2022-01" db="EMBL/GenBank/DDBJ databases">
        <authorList>
            <person name="King R."/>
        </authorList>
    </citation>
    <scope>NUCLEOTIDE SEQUENCE</scope>
</reference>
<feature type="transmembrane region" description="Helical" evidence="8">
    <location>
        <begin position="424"/>
        <end position="443"/>
    </location>
</feature>
<keyword evidence="2" id="KW-1003">Cell membrane</keyword>
<comment type="subcellular location">
    <subcellularLocation>
        <location evidence="1">Cell membrane</location>
        <topology evidence="1">Multi-pass membrane protein</topology>
    </subcellularLocation>
</comment>
<evidence type="ECO:0000313" key="11">
    <source>
        <dbReference type="EMBL" id="CAH1171155.1"/>
    </source>
</evidence>
<dbReference type="PROSITE" id="PS50850">
    <property type="entry name" value="MFS"/>
    <property type="match status" value="1"/>
</dbReference>
<dbReference type="InterPro" id="IPR036259">
    <property type="entry name" value="MFS_trans_sf"/>
</dbReference>
<evidence type="ECO:0000256" key="8">
    <source>
        <dbReference type="SAM" id="Phobius"/>
    </source>
</evidence>
<dbReference type="EMBL" id="OU896711">
    <property type="protein sequence ID" value="CAH1171155.1"/>
    <property type="molecule type" value="Genomic_DNA"/>
</dbReference>
<feature type="transmembrane region" description="Helical" evidence="8">
    <location>
        <begin position="113"/>
        <end position="135"/>
    </location>
</feature>
<evidence type="ECO:0000313" key="12">
    <source>
        <dbReference type="Proteomes" id="UP001153737"/>
    </source>
</evidence>
<dbReference type="Proteomes" id="UP001153737">
    <property type="component" value="Chromosome 5"/>
</dbReference>
<evidence type="ECO:0000259" key="10">
    <source>
        <dbReference type="PROSITE" id="PS50850"/>
    </source>
</evidence>
<feature type="signal peptide" evidence="9">
    <location>
        <begin position="1"/>
        <end position="27"/>
    </location>
</feature>
<feature type="domain" description="Major facilitator superfamily (MFS) profile" evidence="10">
    <location>
        <begin position="14"/>
        <end position="447"/>
    </location>
</feature>
<feature type="transmembrane region" description="Helical" evidence="8">
    <location>
        <begin position="392"/>
        <end position="412"/>
    </location>
</feature>
<name>A0A9P0DSJ6_PHACE</name>
<feature type="transmembrane region" description="Helical" evidence="8">
    <location>
        <begin position="294"/>
        <end position="314"/>
    </location>
</feature>
<dbReference type="PANTHER" id="PTHR48021">
    <property type="match status" value="1"/>
</dbReference>
<feature type="chain" id="PRO_5040281659" description="Major facilitator superfamily (MFS) profile domain-containing protein" evidence="9">
    <location>
        <begin position="28"/>
        <end position="460"/>
    </location>
</feature>
<evidence type="ECO:0000256" key="9">
    <source>
        <dbReference type="SAM" id="SignalP"/>
    </source>
</evidence>
<feature type="transmembrane region" description="Helical" evidence="8">
    <location>
        <begin position="172"/>
        <end position="193"/>
    </location>
</feature>
<sequence length="460" mass="50931">MFSISLRNYISCTALAVLSVDLLATSGDITMTWSSPMFPKLYSNDTTVNPLGTPITADEDSWIGSLLNIGAIVGPLPFGFISERYGRKIALLAIAVPHIISYVTMAFANNVYIFYFGRLLGGVAVGGGYTLLPMYIAEVAEESERGIYSVTLGIFWAFGNFFPYAVGPFLSVMWFNLALACFPLAFLLAFSIFGRETPYYLMSAGKTLEAKEVLMYLRSKSEKDVEVELELIKTTLDKEEHGRLSDVLKNKGLRKALFISVALLAFQQLSGVNAISFYMQPIFEASGTSISSDWSALSAGICIFIFSLLIPVVVDRFDRTVLITFASLLMSLCLSAIGIFFYIKDKTDLSSKSIFWLPLASLVVNTFAFQVGFAAIPWTISSELFPNDVKNVAASATSISCYLTSFLMTKFFDDMTKSLGVYGTFWFFAFSCILCAAFTHFYVPETRGKTFMEIQQILQK</sequence>
<dbReference type="InterPro" id="IPR005828">
    <property type="entry name" value="MFS_sugar_transport-like"/>
</dbReference>
<dbReference type="PANTHER" id="PTHR48021:SF47">
    <property type="entry name" value="GH17672P"/>
    <property type="match status" value="1"/>
</dbReference>
<keyword evidence="4 8" id="KW-1133">Transmembrane helix</keyword>
<dbReference type="OrthoDB" id="4142200at2759"/>
<dbReference type="Pfam" id="PF00083">
    <property type="entry name" value="Sugar_tr"/>
    <property type="match status" value="1"/>
</dbReference>
<feature type="transmembrane region" description="Helical" evidence="8">
    <location>
        <begin position="355"/>
        <end position="380"/>
    </location>
</feature>
<protein>
    <recommendedName>
        <fullName evidence="10">Major facilitator superfamily (MFS) profile domain-containing protein</fullName>
    </recommendedName>
</protein>
<evidence type="ECO:0000256" key="5">
    <source>
        <dbReference type="ARBA" id="ARBA00023136"/>
    </source>
</evidence>
<evidence type="ECO:0000256" key="7">
    <source>
        <dbReference type="ARBA" id="ARBA00024348"/>
    </source>
</evidence>